<evidence type="ECO:0008006" key="3">
    <source>
        <dbReference type="Google" id="ProtNLM"/>
    </source>
</evidence>
<keyword evidence="2" id="KW-1185">Reference proteome</keyword>
<comment type="caution">
    <text evidence="1">The sequence shown here is derived from an EMBL/GenBank/DDBJ whole genome shotgun (WGS) entry which is preliminary data.</text>
</comment>
<reference evidence="1" key="1">
    <citation type="submission" date="2023-10" db="EMBL/GenBank/DDBJ databases">
        <title>Genome assembly of Pristionchus species.</title>
        <authorList>
            <person name="Yoshida K."/>
            <person name="Sommer R.J."/>
        </authorList>
    </citation>
    <scope>NUCLEOTIDE SEQUENCE</scope>
    <source>
        <strain evidence="1">RS0144</strain>
    </source>
</reference>
<feature type="non-terminal residue" evidence="1">
    <location>
        <position position="91"/>
    </location>
</feature>
<evidence type="ECO:0000313" key="1">
    <source>
        <dbReference type="EMBL" id="GMS98216.1"/>
    </source>
</evidence>
<feature type="non-terminal residue" evidence="1">
    <location>
        <position position="1"/>
    </location>
</feature>
<accession>A0AAV5TVB0</accession>
<organism evidence="1 2">
    <name type="scientific">Pristionchus entomophagus</name>
    <dbReference type="NCBI Taxonomy" id="358040"/>
    <lineage>
        <taxon>Eukaryota</taxon>
        <taxon>Metazoa</taxon>
        <taxon>Ecdysozoa</taxon>
        <taxon>Nematoda</taxon>
        <taxon>Chromadorea</taxon>
        <taxon>Rhabditida</taxon>
        <taxon>Rhabditina</taxon>
        <taxon>Diplogasteromorpha</taxon>
        <taxon>Diplogasteroidea</taxon>
        <taxon>Neodiplogasteridae</taxon>
        <taxon>Pristionchus</taxon>
    </lineage>
</organism>
<proteinExistence type="predicted"/>
<name>A0AAV5TVB0_9BILA</name>
<gene>
    <name evidence="1" type="ORF">PENTCL1PPCAC_20391</name>
</gene>
<evidence type="ECO:0000313" key="2">
    <source>
        <dbReference type="Proteomes" id="UP001432027"/>
    </source>
</evidence>
<dbReference type="Proteomes" id="UP001432027">
    <property type="component" value="Unassembled WGS sequence"/>
</dbReference>
<protein>
    <recommendedName>
        <fullName evidence="3">DUF659 domain-containing protein</fullName>
    </recommendedName>
</protein>
<sequence>GWTSGTGGVHLINIIIHYIDSDWSYNEAVLSTKPVRGSQSAIAIAEIIQKEIDSADLEAHTAVTDGAAVMPAMCPILKTYGVACTSYNLLC</sequence>
<dbReference type="AlphaFoldDB" id="A0AAV5TVB0"/>
<dbReference type="EMBL" id="BTSX01000005">
    <property type="protein sequence ID" value="GMS98216.1"/>
    <property type="molecule type" value="Genomic_DNA"/>
</dbReference>